<comment type="subunit">
    <text evidence="4">Part of the Bam complex, which is composed of the outer membrane protein BamA, and four lipoproteins BamB, BamC, BamD and BamE.</text>
</comment>
<dbReference type="AlphaFoldDB" id="Q7VQF4"/>
<dbReference type="GO" id="GO:0043165">
    <property type="term" value="P:Gram-negative-bacterium-type cell outer membrane assembly"/>
    <property type="evidence" value="ECO:0007669"/>
    <property type="project" value="UniProtKB-UniRule"/>
</dbReference>
<gene>
    <name evidence="6" type="primary">yfiO</name>
    <name evidence="4" type="synonym">bamD</name>
    <name evidence="6" type="ordered locus">Bfl180</name>
</gene>
<dbReference type="NCBIfam" id="TIGR03302">
    <property type="entry name" value="OM_YfiO"/>
    <property type="match status" value="1"/>
</dbReference>
<dbReference type="Pfam" id="PF13525">
    <property type="entry name" value="YfiO"/>
    <property type="match status" value="1"/>
</dbReference>
<dbReference type="Proteomes" id="UP000002192">
    <property type="component" value="Chromosome"/>
</dbReference>
<dbReference type="InterPro" id="IPR011990">
    <property type="entry name" value="TPR-like_helical_dom_sf"/>
</dbReference>
<keyword evidence="4 6" id="KW-0449">Lipoprotein</keyword>
<feature type="domain" description="Outer membrane lipoprotein BamD-like" evidence="5">
    <location>
        <begin position="29"/>
        <end position="236"/>
    </location>
</feature>
<reference evidence="6 7" key="1">
    <citation type="journal article" date="2003" name="Proc. Natl. Acad. Sci. U.S.A.">
        <title>The genome sequence of Blochmannia floridanus: comparative analysis of reduced genomes.</title>
        <authorList>
            <person name="Gil R."/>
            <person name="Silva F.J."/>
            <person name="Zientz E."/>
            <person name="Delmotte F."/>
            <person name="Gonzalez-Candelas F."/>
            <person name="Latorre A."/>
            <person name="Rausell C."/>
            <person name="Kramerbeek J."/>
            <person name="Gadau J."/>
            <person name="Hoelldobler B."/>
            <person name="van Ham R.C.H.J."/>
            <person name="Gross R."/>
            <person name="Moya A."/>
        </authorList>
    </citation>
    <scope>NUCLEOTIDE SEQUENCE [LARGE SCALE GENOMIC DNA]</scope>
</reference>
<keyword evidence="7" id="KW-1185">Reference proteome</keyword>
<dbReference type="InterPro" id="IPR039565">
    <property type="entry name" value="BamD-like"/>
</dbReference>
<name>Q7VQF4_BLOFL</name>
<dbReference type="EMBL" id="BX248583">
    <property type="protein sequence ID" value="CAD83699.1"/>
    <property type="molecule type" value="Genomic_DNA"/>
</dbReference>
<organism evidence="6 7">
    <name type="scientific">Blochmanniella floridana</name>
    <dbReference type="NCBI Taxonomy" id="203907"/>
    <lineage>
        <taxon>Bacteria</taxon>
        <taxon>Pseudomonadati</taxon>
        <taxon>Pseudomonadota</taxon>
        <taxon>Gammaproteobacteria</taxon>
        <taxon>Enterobacterales</taxon>
        <taxon>Enterobacteriaceae</taxon>
        <taxon>ant endosymbionts</taxon>
        <taxon>Candidatus Blochmanniella</taxon>
    </lineage>
</organism>
<dbReference type="Gene3D" id="1.25.40.10">
    <property type="entry name" value="Tetratricopeptide repeat domain"/>
    <property type="match status" value="1"/>
</dbReference>
<dbReference type="GO" id="GO:0051205">
    <property type="term" value="P:protein insertion into membrane"/>
    <property type="evidence" value="ECO:0007669"/>
    <property type="project" value="UniProtKB-UniRule"/>
</dbReference>
<dbReference type="HAMAP" id="MF_00922">
    <property type="entry name" value="OM_assembly_BamD"/>
    <property type="match status" value="1"/>
</dbReference>
<protein>
    <recommendedName>
        <fullName evidence="4">Outer membrane protein assembly factor BamD</fullName>
    </recommendedName>
</protein>
<keyword evidence="3 4" id="KW-0998">Cell outer membrane</keyword>
<dbReference type="PROSITE" id="PS51257">
    <property type="entry name" value="PROKAR_LIPOPROTEIN"/>
    <property type="match status" value="1"/>
</dbReference>
<comment type="similarity">
    <text evidence="4">Belongs to the BamD family.</text>
</comment>
<dbReference type="GO" id="GO:0009279">
    <property type="term" value="C:cell outer membrane"/>
    <property type="evidence" value="ECO:0007669"/>
    <property type="project" value="UniProtKB-SubCell"/>
</dbReference>
<evidence type="ECO:0000259" key="5">
    <source>
        <dbReference type="Pfam" id="PF13525"/>
    </source>
</evidence>
<dbReference type="KEGG" id="bfl:Bfl180"/>
<evidence type="ECO:0000256" key="3">
    <source>
        <dbReference type="ARBA" id="ARBA00023237"/>
    </source>
</evidence>
<evidence type="ECO:0000256" key="2">
    <source>
        <dbReference type="ARBA" id="ARBA00023136"/>
    </source>
</evidence>
<comment type="function">
    <text evidence="4">Part of the outer membrane protein assembly complex, which is involved in assembly and insertion of beta-barrel proteins into the outer membrane. Constitutes, with BamA, the core component of the assembly machinery.</text>
</comment>
<dbReference type="eggNOG" id="COG4105">
    <property type="taxonomic scope" value="Bacteria"/>
</dbReference>
<evidence type="ECO:0000256" key="4">
    <source>
        <dbReference type="HAMAP-Rule" id="MF_00922"/>
    </source>
</evidence>
<evidence type="ECO:0000256" key="1">
    <source>
        <dbReference type="ARBA" id="ARBA00022729"/>
    </source>
</evidence>
<dbReference type="STRING" id="203907.Bfl180"/>
<evidence type="ECO:0000313" key="7">
    <source>
        <dbReference type="Proteomes" id="UP000002192"/>
    </source>
</evidence>
<evidence type="ECO:0000313" key="6">
    <source>
        <dbReference type="EMBL" id="CAD83699.1"/>
    </source>
</evidence>
<comment type="subcellular location">
    <subcellularLocation>
        <location evidence="4">Cell outer membrane</location>
        <topology evidence="4">Lipid-anchor</topology>
    </subcellularLocation>
</comment>
<dbReference type="HOGENOM" id="CLU_065982_0_2_6"/>
<dbReference type="InterPro" id="IPR017689">
    <property type="entry name" value="BamD"/>
</dbReference>
<accession>Q7VQF4</accession>
<sequence length="246" mass="29491">MRILFYIILALNMIMTISCTTISHHKIPDQDTNHLYKIAYNKLLQNNYTEAIQDLLYLKNLYLFEPCPQQIYLDLIYAYYKSNDLTSANNCINHFLNVYPNHKNLDYVLYIHGIINMHLDRNNPFPLLIKHLYTCWFNHNPIHANIAFHSFSKLIQNYPNSQYAPDSYKRLIFLKNRIAYYKLAIIKFYDKKNAYISVITRSEEMLRYFPDTQATYQALHYMRRAYQNIHLIDQANIINQIITENQ</sequence>
<keyword evidence="4" id="KW-0564">Palmitate</keyword>
<dbReference type="OrthoDB" id="9779191at2"/>
<proteinExistence type="inferred from homology"/>
<keyword evidence="1 4" id="KW-0732">Signal</keyword>
<dbReference type="CDD" id="cd15830">
    <property type="entry name" value="BamD"/>
    <property type="match status" value="1"/>
</dbReference>
<keyword evidence="2 4" id="KW-0472">Membrane</keyword>
<dbReference type="SUPFAM" id="SSF48452">
    <property type="entry name" value="TPR-like"/>
    <property type="match status" value="1"/>
</dbReference>